<dbReference type="CDD" id="cd05347">
    <property type="entry name" value="Ga5DH-like_SDR_c"/>
    <property type="match status" value="1"/>
</dbReference>
<evidence type="ECO:0000313" key="3">
    <source>
        <dbReference type="EMBL" id="MFD1485010.1"/>
    </source>
</evidence>
<dbReference type="PRINTS" id="PR00081">
    <property type="entry name" value="GDHRDH"/>
</dbReference>
<dbReference type="InterPro" id="IPR036291">
    <property type="entry name" value="NAD(P)-bd_dom_sf"/>
</dbReference>
<name>A0ABW4E972_9LACO</name>
<dbReference type="PROSITE" id="PS00061">
    <property type="entry name" value="ADH_SHORT"/>
    <property type="match status" value="1"/>
</dbReference>
<dbReference type="NCBIfam" id="TIGR01832">
    <property type="entry name" value="kduD"/>
    <property type="match status" value="1"/>
</dbReference>
<dbReference type="PANTHER" id="PTHR42760:SF5">
    <property type="entry name" value="2-DEHYDRO-3-DEOXY-D-GLUCONATE 5-DEHYDROGENASE"/>
    <property type="match status" value="1"/>
</dbReference>
<dbReference type="Gene3D" id="3.40.50.720">
    <property type="entry name" value="NAD(P)-binding Rossmann-like Domain"/>
    <property type="match status" value="1"/>
</dbReference>
<organism evidence="3 4">
    <name type="scientific">Lacticaseibacillus baoqingensis</name>
    <dbReference type="NCBI Taxonomy" id="2486013"/>
    <lineage>
        <taxon>Bacteria</taxon>
        <taxon>Bacillati</taxon>
        <taxon>Bacillota</taxon>
        <taxon>Bacilli</taxon>
        <taxon>Lactobacillales</taxon>
        <taxon>Lactobacillaceae</taxon>
        <taxon>Lacticaseibacillus</taxon>
    </lineage>
</organism>
<dbReference type="NCBIfam" id="NF005390">
    <property type="entry name" value="PRK06935.1"/>
    <property type="match status" value="1"/>
</dbReference>
<dbReference type="InterPro" id="IPR011286">
    <property type="entry name" value="2-deoxy-D-gluc_3_DH"/>
</dbReference>
<evidence type="ECO:0000256" key="1">
    <source>
        <dbReference type="ARBA" id="ARBA00006484"/>
    </source>
</evidence>
<dbReference type="PANTHER" id="PTHR42760">
    <property type="entry name" value="SHORT-CHAIN DEHYDROGENASES/REDUCTASES FAMILY MEMBER"/>
    <property type="match status" value="1"/>
</dbReference>
<dbReference type="GO" id="GO:0047001">
    <property type="term" value="F:2-dehydro-3-deoxy-D-gluconate 5-dehydrogenase activity"/>
    <property type="evidence" value="ECO:0007669"/>
    <property type="project" value="UniProtKB-EC"/>
</dbReference>
<dbReference type="SUPFAM" id="SSF51735">
    <property type="entry name" value="NAD(P)-binding Rossmann-fold domains"/>
    <property type="match status" value="1"/>
</dbReference>
<dbReference type="InterPro" id="IPR002347">
    <property type="entry name" value="SDR_fam"/>
</dbReference>
<dbReference type="EC" id="1.1.1.127" evidence="3"/>
<dbReference type="Pfam" id="PF13561">
    <property type="entry name" value="adh_short_C2"/>
    <property type="match status" value="1"/>
</dbReference>
<gene>
    <name evidence="3" type="primary">kduD</name>
    <name evidence="3" type="ORF">ACFQ5J_07185</name>
</gene>
<keyword evidence="2 3" id="KW-0560">Oxidoreductase</keyword>
<evidence type="ECO:0000313" key="4">
    <source>
        <dbReference type="Proteomes" id="UP001597252"/>
    </source>
</evidence>
<protein>
    <submittedName>
        <fullName evidence="3">2-dehydro-3-deoxy-D-gluconate 5-dehydrogenase KduD</fullName>
        <ecNumber evidence="3">1.1.1.127</ecNumber>
    </submittedName>
</protein>
<keyword evidence="4" id="KW-1185">Reference proteome</keyword>
<comment type="caution">
    <text evidence="3">The sequence shown here is derived from an EMBL/GenBank/DDBJ whole genome shotgun (WGS) entry which is preliminary data.</text>
</comment>
<comment type="similarity">
    <text evidence="1">Belongs to the short-chain dehydrogenases/reductases (SDR) family.</text>
</comment>
<dbReference type="PRINTS" id="PR00080">
    <property type="entry name" value="SDRFAMILY"/>
</dbReference>
<dbReference type="EMBL" id="JBHTON010000019">
    <property type="protein sequence ID" value="MFD1485010.1"/>
    <property type="molecule type" value="Genomic_DNA"/>
</dbReference>
<evidence type="ECO:0000256" key="2">
    <source>
        <dbReference type="ARBA" id="ARBA00023002"/>
    </source>
</evidence>
<proteinExistence type="inferred from homology"/>
<dbReference type="Proteomes" id="UP001597252">
    <property type="component" value="Unassembled WGS sequence"/>
</dbReference>
<dbReference type="InterPro" id="IPR020904">
    <property type="entry name" value="Sc_DH/Rdtase_CS"/>
</dbReference>
<accession>A0ABW4E972</accession>
<sequence>MNQSAEEIKANEAALDQFNMDFFSLKGKVAIITGGNTGLGQGYAVALAEAGADIFIPTFGQDEWDNTREMIEKRGRKVEFMDVDLTQAGIADKVIAKALELFGHIDILINNAGMIKRNPILESKDSDWDKVININLNAVYHMSMAASKEFAKQKSGKIINIGSMLSFQGGKFIPSYTASKHGVAGLTKSFASEMGAYGVQVNAIAPGYIKTANTAPIRADKQRNDEILGRIPAGHWAEPSELMGVAVFLASKAADYVNGHILAVDGGYLVR</sequence>
<reference evidence="4" key="1">
    <citation type="journal article" date="2019" name="Int. J. Syst. Evol. Microbiol.">
        <title>The Global Catalogue of Microorganisms (GCM) 10K type strain sequencing project: providing services to taxonomists for standard genome sequencing and annotation.</title>
        <authorList>
            <consortium name="The Broad Institute Genomics Platform"/>
            <consortium name="The Broad Institute Genome Sequencing Center for Infectious Disease"/>
            <person name="Wu L."/>
            <person name="Ma J."/>
        </authorList>
    </citation>
    <scope>NUCLEOTIDE SEQUENCE [LARGE SCALE GENOMIC DNA]</scope>
    <source>
        <strain evidence="4">CCM 8903</strain>
    </source>
</reference>
<dbReference type="RefSeq" id="WP_379896413.1">
    <property type="nucleotide sequence ID" value="NZ_JBHTON010000019.1"/>
</dbReference>